<dbReference type="PANTHER" id="PTHR44227:SF3">
    <property type="entry name" value="PROTEIN O-MANNOSYL-TRANSFERASE TMTC4"/>
    <property type="match status" value="1"/>
</dbReference>
<feature type="transmembrane region" description="Helical" evidence="4">
    <location>
        <begin position="88"/>
        <end position="109"/>
    </location>
</feature>
<organism evidence="5 6">
    <name type="scientific">Emticicia agri</name>
    <dbReference type="NCBI Taxonomy" id="2492393"/>
    <lineage>
        <taxon>Bacteria</taxon>
        <taxon>Pseudomonadati</taxon>
        <taxon>Bacteroidota</taxon>
        <taxon>Cytophagia</taxon>
        <taxon>Cytophagales</taxon>
        <taxon>Leadbetterellaceae</taxon>
        <taxon>Emticicia</taxon>
    </lineage>
</organism>
<evidence type="ECO:0000256" key="3">
    <source>
        <dbReference type="PROSITE-ProRule" id="PRU00339"/>
    </source>
</evidence>
<gene>
    <name evidence="5" type="ORF">EWM59_18595</name>
</gene>
<dbReference type="PROSITE" id="PS50005">
    <property type="entry name" value="TPR"/>
    <property type="match status" value="4"/>
</dbReference>
<dbReference type="RefSeq" id="WP_130022760.1">
    <property type="nucleotide sequence ID" value="NZ_SEWF01000031.1"/>
</dbReference>
<feature type="transmembrane region" description="Helical" evidence="4">
    <location>
        <begin position="300"/>
        <end position="318"/>
    </location>
</feature>
<dbReference type="PROSITE" id="PS50293">
    <property type="entry name" value="TPR_REGION"/>
    <property type="match status" value="1"/>
</dbReference>
<keyword evidence="4" id="KW-0812">Transmembrane</keyword>
<feature type="transmembrane region" description="Helical" evidence="4">
    <location>
        <begin position="325"/>
        <end position="344"/>
    </location>
</feature>
<proteinExistence type="predicted"/>
<dbReference type="InterPro" id="IPR019734">
    <property type="entry name" value="TPR_rpt"/>
</dbReference>
<evidence type="ECO:0000313" key="5">
    <source>
        <dbReference type="EMBL" id="RYU94071.1"/>
    </source>
</evidence>
<evidence type="ECO:0000256" key="2">
    <source>
        <dbReference type="ARBA" id="ARBA00022803"/>
    </source>
</evidence>
<keyword evidence="2 3" id="KW-0802">TPR repeat</keyword>
<dbReference type="SMART" id="SM00028">
    <property type="entry name" value="TPR"/>
    <property type="match status" value="7"/>
</dbReference>
<dbReference type="InterPro" id="IPR052346">
    <property type="entry name" value="O-mannosyl-transferase_TMTC"/>
</dbReference>
<sequence length="773" mass="88982">MKKYHRLYLALVIVFTCIAYSNHFQNAFHFDDSHTIENNLYIRNLKNIPLFFKDATTFSTLPANQAYRPIVTTSLAIDYWLGNGYNLFYFHLLTFIFYLIQGILMFWLFVKIFDIAYKNQWNGYIALIAVAWYLLHPAMAETVNYVIARSDTQSTFFVILAFVLYAYSSFCRKTFLYLLPIVLGTLAKPTAVMFAPMLFFYITFFEKNMSISDFFRRSYFKQTVSSFVKVIPVLVVCALLYLWVDKFTPKTWQAGGNSPWLYLITQPFVITYYFGTLFLPVHLSADTDWQLLKNIWDVRFFIGILFIIVMLGVATYCSRKPAARPVSFGIVWFFLALVPSSSIIPLGEVMNDHRMFFPFVGLIMAVVWGIALVLMKYKTIYEKYSKAIIATIFIILVGYGIGTYQRNEVWKTEESLWYDVTIKSPKNYRGLMNYGLSKMSKGEYAIAEKYFTDALTGLPSYATLHINLGVLKEALGDKKTAETYFKNALAYNSTSADSYYFYSRFLVNQFRYAEAVPLLLKAIEISPAYLASRELLMKIYDIQQEYEKLNQLAESTLQLAPDNALAVRYKESALKKQNSLSLQLEQIRMNPDPEKYLDVSLSYYQAGQYEKSIDVALEAIKLKPDYTEAYNNIGSAYNEIKQYDKAIPFLKKAIALKPDFQLAKNNLALAENNIGVSANFQQLATQKPSAENYLSLSLLYFNQKKYKECIEECRKALVLKPDYDLAYNNICAAYNQLGDWENAIIAGEKGLKINPDNALLKGNLAEAYQRKNK</sequence>
<reference evidence="5 6" key="1">
    <citation type="submission" date="2019-02" db="EMBL/GenBank/DDBJ databases">
        <title>Bacterial novel species Emticicia sp. 17J42-9 isolated from soil.</title>
        <authorList>
            <person name="Jung H.-Y."/>
        </authorList>
    </citation>
    <scope>NUCLEOTIDE SEQUENCE [LARGE SCALE GENOMIC DNA]</scope>
    <source>
        <strain evidence="5 6">17J42-9</strain>
    </source>
</reference>
<protein>
    <submittedName>
        <fullName evidence="5">Tetratricopeptide repeat protein</fullName>
    </submittedName>
</protein>
<dbReference type="Pfam" id="PF13181">
    <property type="entry name" value="TPR_8"/>
    <property type="match status" value="2"/>
</dbReference>
<feature type="repeat" description="TPR" evidence="3">
    <location>
        <begin position="690"/>
        <end position="723"/>
    </location>
</feature>
<dbReference type="AlphaFoldDB" id="A0A4Q5LWC2"/>
<dbReference type="OrthoDB" id="629822at2"/>
<evidence type="ECO:0000256" key="1">
    <source>
        <dbReference type="ARBA" id="ARBA00022737"/>
    </source>
</evidence>
<accession>A0A4Q5LWC2</accession>
<name>A0A4Q5LWC2_9BACT</name>
<keyword evidence="6" id="KW-1185">Reference proteome</keyword>
<feature type="transmembrane region" description="Helical" evidence="4">
    <location>
        <begin position="224"/>
        <end position="244"/>
    </location>
</feature>
<feature type="transmembrane region" description="Helical" evidence="4">
    <location>
        <begin position="260"/>
        <end position="280"/>
    </location>
</feature>
<dbReference type="PANTHER" id="PTHR44227">
    <property type="match status" value="1"/>
</dbReference>
<evidence type="ECO:0000313" key="6">
    <source>
        <dbReference type="Proteomes" id="UP000293162"/>
    </source>
</evidence>
<dbReference type="Proteomes" id="UP000293162">
    <property type="component" value="Unassembled WGS sequence"/>
</dbReference>
<keyword evidence="1" id="KW-0677">Repeat</keyword>
<feature type="transmembrane region" description="Helical" evidence="4">
    <location>
        <begin position="152"/>
        <end position="168"/>
    </location>
</feature>
<feature type="transmembrane region" description="Helical" evidence="4">
    <location>
        <begin position="121"/>
        <end position="140"/>
    </location>
</feature>
<feature type="repeat" description="TPR" evidence="3">
    <location>
        <begin position="724"/>
        <end position="757"/>
    </location>
</feature>
<dbReference type="Pfam" id="PF13432">
    <property type="entry name" value="TPR_16"/>
    <property type="match status" value="1"/>
</dbReference>
<feature type="repeat" description="TPR" evidence="3">
    <location>
        <begin position="593"/>
        <end position="626"/>
    </location>
</feature>
<comment type="caution">
    <text evidence="5">The sequence shown here is derived from an EMBL/GenBank/DDBJ whole genome shotgun (WGS) entry which is preliminary data.</text>
</comment>
<dbReference type="InterPro" id="IPR011990">
    <property type="entry name" value="TPR-like_helical_dom_sf"/>
</dbReference>
<feature type="transmembrane region" description="Helical" evidence="4">
    <location>
        <begin position="387"/>
        <end position="404"/>
    </location>
</feature>
<dbReference type="EMBL" id="SEWF01000031">
    <property type="protein sequence ID" value="RYU94071.1"/>
    <property type="molecule type" value="Genomic_DNA"/>
</dbReference>
<feature type="repeat" description="TPR" evidence="3">
    <location>
        <begin position="627"/>
        <end position="660"/>
    </location>
</feature>
<keyword evidence="4" id="KW-0472">Membrane</keyword>
<evidence type="ECO:0000256" key="4">
    <source>
        <dbReference type="SAM" id="Phobius"/>
    </source>
</evidence>
<feature type="transmembrane region" description="Helical" evidence="4">
    <location>
        <begin position="175"/>
        <end position="204"/>
    </location>
</feature>
<dbReference type="Pfam" id="PF00515">
    <property type="entry name" value="TPR_1"/>
    <property type="match status" value="1"/>
</dbReference>
<dbReference type="Gene3D" id="1.25.40.10">
    <property type="entry name" value="Tetratricopeptide repeat domain"/>
    <property type="match status" value="3"/>
</dbReference>
<feature type="transmembrane region" description="Helical" evidence="4">
    <location>
        <begin position="356"/>
        <end position="375"/>
    </location>
</feature>
<dbReference type="SUPFAM" id="SSF48452">
    <property type="entry name" value="TPR-like"/>
    <property type="match status" value="2"/>
</dbReference>
<keyword evidence="4" id="KW-1133">Transmembrane helix</keyword>